<gene>
    <name evidence="1" type="ORF">ATE37_09750</name>
</gene>
<dbReference type="RefSeq" id="WP_084868544.1">
    <property type="nucleotide sequence ID" value="NZ_LNVH01000005.1"/>
</dbReference>
<accession>A0A1X0WYS8</accession>
<protein>
    <submittedName>
        <fullName evidence="1">Uncharacterized protein</fullName>
    </submittedName>
</protein>
<proteinExistence type="predicted"/>
<name>A0A1X0WYS8_STROR</name>
<dbReference type="AlphaFoldDB" id="A0A1X0WYS8"/>
<evidence type="ECO:0000313" key="1">
    <source>
        <dbReference type="EMBL" id="ORJ31953.1"/>
    </source>
</evidence>
<sequence length="200" mass="23104">MVSWITVHNGGTYRINAAKEQQQKMKEYLKDHNLTKDKFKQRVIEYTIEILGSLGIDLDTANKYLIFPINKCEQNRINIDYKNIQKEFDLADVRDIVWMKFTSSGSLGVVASSNDVNFQKPSTIKEYDETQQNGRWKYNTSGIIIDCLGETWDESFVLIFPIKSIPKGMTRHGVEKRIGNYLIDKGIPILDYYSHRIGGK</sequence>
<reference evidence="1 2" key="1">
    <citation type="journal article" date="2016" name="PLoS ONE">
        <title>Comparative Genomics Analysis of Streptococcus tigurinus Strains Identifies Genetic Elements Specifically and Uniquely Present in Highly Virulent Strains.</title>
        <authorList>
            <person name="Diene S.M."/>
            <person name="Francois P."/>
            <person name="Zbinden A."/>
            <person name="Entenza J.M."/>
            <person name="Resch G."/>
        </authorList>
    </citation>
    <scope>NUCLEOTIDE SEQUENCE [LARGE SCALE GENOMIC DNA]</scope>
    <source>
        <strain evidence="1 2">859</strain>
    </source>
</reference>
<dbReference type="Proteomes" id="UP000192532">
    <property type="component" value="Unassembled WGS sequence"/>
</dbReference>
<comment type="caution">
    <text evidence="1">The sequence shown here is derived from an EMBL/GenBank/DDBJ whole genome shotgun (WGS) entry which is preliminary data.</text>
</comment>
<organism evidence="1 2">
    <name type="scientific">Streptococcus oralis subsp. tigurinus</name>
    <dbReference type="NCBI Taxonomy" id="1077464"/>
    <lineage>
        <taxon>Bacteria</taxon>
        <taxon>Bacillati</taxon>
        <taxon>Bacillota</taxon>
        <taxon>Bacilli</taxon>
        <taxon>Lactobacillales</taxon>
        <taxon>Streptococcaceae</taxon>
        <taxon>Streptococcus</taxon>
    </lineage>
</organism>
<dbReference type="EMBL" id="LNVH01000005">
    <property type="protein sequence ID" value="ORJ31953.1"/>
    <property type="molecule type" value="Genomic_DNA"/>
</dbReference>
<evidence type="ECO:0000313" key="2">
    <source>
        <dbReference type="Proteomes" id="UP000192532"/>
    </source>
</evidence>